<name>A0AAW0QTW5_9PEZI</name>
<reference evidence="1 2" key="1">
    <citation type="submission" date="2023-01" db="EMBL/GenBank/DDBJ databases">
        <title>Analysis of 21 Apiospora genomes using comparative genomics revels a genus with tremendous synthesis potential of carbohydrate active enzymes and secondary metabolites.</title>
        <authorList>
            <person name="Sorensen T."/>
        </authorList>
    </citation>
    <scope>NUCLEOTIDE SEQUENCE [LARGE SCALE GENOMIC DNA]</scope>
    <source>
        <strain evidence="1 2">CBS 117206</strain>
    </source>
</reference>
<dbReference type="EMBL" id="JAQQWP010000008">
    <property type="protein sequence ID" value="KAK8106583.1"/>
    <property type="molecule type" value="Genomic_DNA"/>
</dbReference>
<evidence type="ECO:0000313" key="2">
    <source>
        <dbReference type="Proteomes" id="UP001392437"/>
    </source>
</evidence>
<dbReference type="Proteomes" id="UP001392437">
    <property type="component" value="Unassembled WGS sequence"/>
</dbReference>
<keyword evidence="2" id="KW-1185">Reference proteome</keyword>
<organism evidence="1 2">
    <name type="scientific">Apiospora kogelbergensis</name>
    <dbReference type="NCBI Taxonomy" id="1337665"/>
    <lineage>
        <taxon>Eukaryota</taxon>
        <taxon>Fungi</taxon>
        <taxon>Dikarya</taxon>
        <taxon>Ascomycota</taxon>
        <taxon>Pezizomycotina</taxon>
        <taxon>Sordariomycetes</taxon>
        <taxon>Xylariomycetidae</taxon>
        <taxon>Amphisphaeriales</taxon>
        <taxon>Apiosporaceae</taxon>
        <taxon>Apiospora</taxon>
    </lineage>
</organism>
<proteinExistence type="predicted"/>
<dbReference type="AlphaFoldDB" id="A0AAW0QTW5"/>
<gene>
    <name evidence="1" type="ORF">PG999_009942</name>
</gene>
<evidence type="ECO:0000313" key="1">
    <source>
        <dbReference type="EMBL" id="KAK8106583.1"/>
    </source>
</evidence>
<accession>A0AAW0QTW5</accession>
<protein>
    <submittedName>
        <fullName evidence="1">Uncharacterized protein</fullName>
    </submittedName>
</protein>
<comment type="caution">
    <text evidence="1">The sequence shown here is derived from an EMBL/GenBank/DDBJ whole genome shotgun (WGS) entry which is preliminary data.</text>
</comment>
<sequence length="74" mass="8162">MTGLLRKGFYWSYDTADFLALFARLRVKRWGGWSVFGTVGDSSVAVDNRAVTIDDYSPEDDSSSNICTLQSSGT</sequence>